<keyword evidence="5" id="KW-0732">Signal</keyword>
<dbReference type="PROSITE" id="PS50835">
    <property type="entry name" value="IG_LIKE"/>
    <property type="match status" value="2"/>
</dbReference>
<feature type="chain" id="PRO_5012849297" evidence="5">
    <location>
        <begin position="21"/>
        <end position="396"/>
    </location>
</feature>
<dbReference type="Gene3D" id="2.60.40.10">
    <property type="entry name" value="Immunoglobulins"/>
    <property type="match status" value="1"/>
</dbReference>
<evidence type="ECO:0000313" key="8">
    <source>
        <dbReference type="Proteomes" id="UP000242188"/>
    </source>
</evidence>
<dbReference type="SMART" id="SM00409">
    <property type="entry name" value="IG"/>
    <property type="match status" value="3"/>
</dbReference>
<dbReference type="AlphaFoldDB" id="A0A210PY20"/>
<keyword evidence="4" id="KW-0812">Transmembrane</keyword>
<dbReference type="EMBL" id="NEDP02005404">
    <property type="protein sequence ID" value="OWF41373.1"/>
    <property type="molecule type" value="Genomic_DNA"/>
</dbReference>
<feature type="domain" description="Ig-like" evidence="6">
    <location>
        <begin position="111"/>
        <end position="227"/>
    </location>
</feature>
<feature type="signal peptide" evidence="5">
    <location>
        <begin position="1"/>
        <end position="20"/>
    </location>
</feature>
<dbReference type="CDD" id="cd00096">
    <property type="entry name" value="Ig"/>
    <property type="match status" value="1"/>
</dbReference>
<keyword evidence="1" id="KW-0677">Repeat</keyword>
<dbReference type="GO" id="GO:0098609">
    <property type="term" value="P:cell-cell adhesion"/>
    <property type="evidence" value="ECO:0007669"/>
    <property type="project" value="TreeGrafter"/>
</dbReference>
<dbReference type="Pfam" id="PF07679">
    <property type="entry name" value="I-set"/>
    <property type="match status" value="1"/>
</dbReference>
<dbReference type="PANTHER" id="PTHR44170">
    <property type="entry name" value="PROTEIN SIDEKICK"/>
    <property type="match status" value="1"/>
</dbReference>
<reference evidence="7 8" key="1">
    <citation type="journal article" date="2017" name="Nat. Ecol. Evol.">
        <title>Scallop genome provides insights into evolution of bilaterian karyotype and development.</title>
        <authorList>
            <person name="Wang S."/>
            <person name="Zhang J."/>
            <person name="Jiao W."/>
            <person name="Li J."/>
            <person name="Xun X."/>
            <person name="Sun Y."/>
            <person name="Guo X."/>
            <person name="Huan P."/>
            <person name="Dong B."/>
            <person name="Zhang L."/>
            <person name="Hu X."/>
            <person name="Sun X."/>
            <person name="Wang J."/>
            <person name="Zhao C."/>
            <person name="Wang Y."/>
            <person name="Wang D."/>
            <person name="Huang X."/>
            <person name="Wang R."/>
            <person name="Lv J."/>
            <person name="Li Y."/>
            <person name="Zhang Z."/>
            <person name="Liu B."/>
            <person name="Lu W."/>
            <person name="Hui Y."/>
            <person name="Liang J."/>
            <person name="Zhou Z."/>
            <person name="Hou R."/>
            <person name="Li X."/>
            <person name="Liu Y."/>
            <person name="Li H."/>
            <person name="Ning X."/>
            <person name="Lin Y."/>
            <person name="Zhao L."/>
            <person name="Xing Q."/>
            <person name="Dou J."/>
            <person name="Li Y."/>
            <person name="Mao J."/>
            <person name="Guo H."/>
            <person name="Dou H."/>
            <person name="Li T."/>
            <person name="Mu C."/>
            <person name="Jiang W."/>
            <person name="Fu Q."/>
            <person name="Fu X."/>
            <person name="Miao Y."/>
            <person name="Liu J."/>
            <person name="Yu Q."/>
            <person name="Li R."/>
            <person name="Liao H."/>
            <person name="Li X."/>
            <person name="Kong Y."/>
            <person name="Jiang Z."/>
            <person name="Chourrout D."/>
            <person name="Li R."/>
            <person name="Bao Z."/>
        </authorList>
    </citation>
    <scope>NUCLEOTIDE SEQUENCE [LARGE SCALE GENOMIC DNA]</scope>
    <source>
        <strain evidence="7 8">PY_sf001</strain>
    </source>
</reference>
<evidence type="ECO:0000256" key="5">
    <source>
        <dbReference type="SAM" id="SignalP"/>
    </source>
</evidence>
<gene>
    <name evidence="7" type="ORF">KP79_PYT14716</name>
</gene>
<dbReference type="InterPro" id="IPR003598">
    <property type="entry name" value="Ig_sub2"/>
</dbReference>
<keyword evidence="8" id="KW-1185">Reference proteome</keyword>
<feature type="region of interest" description="Disordered" evidence="3">
    <location>
        <begin position="369"/>
        <end position="396"/>
    </location>
</feature>
<feature type="domain" description="Ig-like" evidence="6">
    <location>
        <begin position="237"/>
        <end position="331"/>
    </location>
</feature>
<accession>A0A210PY20</accession>
<dbReference type="SUPFAM" id="SSF48726">
    <property type="entry name" value="Immunoglobulin"/>
    <property type="match status" value="2"/>
</dbReference>
<dbReference type="InterPro" id="IPR013098">
    <property type="entry name" value="Ig_I-set"/>
</dbReference>
<dbReference type="InterPro" id="IPR003599">
    <property type="entry name" value="Ig_sub"/>
</dbReference>
<comment type="caution">
    <text evidence="7">The sequence shown here is derived from an EMBL/GenBank/DDBJ whole genome shotgun (WGS) entry which is preliminary data.</text>
</comment>
<proteinExistence type="predicted"/>
<dbReference type="PANTHER" id="PTHR44170:SF6">
    <property type="entry name" value="CONTACTIN"/>
    <property type="match status" value="1"/>
</dbReference>
<keyword evidence="2" id="KW-1015">Disulfide bond</keyword>
<keyword evidence="4" id="KW-0472">Membrane</keyword>
<name>A0A210PY20_MIZYE</name>
<organism evidence="7 8">
    <name type="scientific">Mizuhopecten yessoensis</name>
    <name type="common">Japanese scallop</name>
    <name type="synonym">Patinopecten yessoensis</name>
    <dbReference type="NCBI Taxonomy" id="6573"/>
    <lineage>
        <taxon>Eukaryota</taxon>
        <taxon>Metazoa</taxon>
        <taxon>Spiralia</taxon>
        <taxon>Lophotrochozoa</taxon>
        <taxon>Mollusca</taxon>
        <taxon>Bivalvia</taxon>
        <taxon>Autobranchia</taxon>
        <taxon>Pteriomorphia</taxon>
        <taxon>Pectinida</taxon>
        <taxon>Pectinoidea</taxon>
        <taxon>Pectinidae</taxon>
        <taxon>Mizuhopecten</taxon>
    </lineage>
</organism>
<feature type="transmembrane region" description="Helical" evidence="4">
    <location>
        <begin position="339"/>
        <end position="360"/>
    </location>
</feature>
<evidence type="ECO:0000256" key="2">
    <source>
        <dbReference type="ARBA" id="ARBA00023157"/>
    </source>
</evidence>
<evidence type="ECO:0000256" key="3">
    <source>
        <dbReference type="SAM" id="MobiDB-lite"/>
    </source>
</evidence>
<dbReference type="InterPro" id="IPR013783">
    <property type="entry name" value="Ig-like_fold"/>
</dbReference>
<dbReference type="Proteomes" id="UP000242188">
    <property type="component" value="Unassembled WGS sequence"/>
</dbReference>
<dbReference type="STRING" id="6573.A0A210PY20"/>
<evidence type="ECO:0000259" key="6">
    <source>
        <dbReference type="PROSITE" id="PS50835"/>
    </source>
</evidence>
<keyword evidence="4" id="KW-1133">Transmembrane helix</keyword>
<feature type="compositionally biased region" description="Basic and acidic residues" evidence="3">
    <location>
        <begin position="384"/>
        <end position="396"/>
    </location>
</feature>
<sequence>MWFSLVTCCLLAFITLPTRANEEPKIEILPTTDPLKVLEGGKLEITCKYSTKAANYQPNSLIIKRSVERQGNIANAVKLMNLGFETHRSTSPSATASDWTVITLKVTKTGPQLTIQDTGRYYCIYEEVYKFFQKDVDIFRVSTPSKVVFNETSSKLSCVPEFSTETTVRDYTLSWNKNGTGTLDDTLKDRYALEGDMKEILAITKPEWGDLGSYQCVFTFTPSQQVVVHNIDLMGPPTVNAKSFDSSKNYVQGDNLILKCPVTGYPYPTISWLRDEVLLNAGDRVVISDEGKLVNGKLTIYSLEFEDKGTYKCMANSTYESFQSASASTVVRIKDRLAALWPFLGIVAEVIILCIIIFIYEKRRGKQMEDEADSPDYPANTPDPRADEVRQRNVRT</sequence>
<evidence type="ECO:0000313" key="7">
    <source>
        <dbReference type="EMBL" id="OWF41373.1"/>
    </source>
</evidence>
<evidence type="ECO:0000256" key="1">
    <source>
        <dbReference type="ARBA" id="ARBA00022737"/>
    </source>
</evidence>
<dbReference type="GO" id="GO:0016020">
    <property type="term" value="C:membrane"/>
    <property type="evidence" value="ECO:0007669"/>
    <property type="project" value="UniProtKB-SubCell"/>
</dbReference>
<evidence type="ECO:0000256" key="4">
    <source>
        <dbReference type="SAM" id="Phobius"/>
    </source>
</evidence>
<dbReference type="OrthoDB" id="5970915at2759"/>
<dbReference type="InterPro" id="IPR036179">
    <property type="entry name" value="Ig-like_dom_sf"/>
</dbReference>
<protein>
    <submittedName>
        <fullName evidence="7">Basigin</fullName>
    </submittedName>
</protein>
<dbReference type="InterPro" id="IPR007110">
    <property type="entry name" value="Ig-like_dom"/>
</dbReference>
<dbReference type="SMART" id="SM00408">
    <property type="entry name" value="IGc2"/>
    <property type="match status" value="1"/>
</dbReference>